<comment type="caution">
    <text evidence="7">The sequence shown here is derived from an EMBL/GenBank/DDBJ whole genome shotgun (WGS) entry which is preliminary data.</text>
</comment>
<dbReference type="GO" id="GO:0015937">
    <property type="term" value="P:coenzyme A biosynthetic process"/>
    <property type="evidence" value="ECO:0007669"/>
    <property type="project" value="UniProtKB-UniRule"/>
</dbReference>
<keyword evidence="5" id="KW-0963">Cytoplasm</keyword>
<evidence type="ECO:0000256" key="4">
    <source>
        <dbReference type="ARBA" id="ARBA00022993"/>
    </source>
</evidence>
<dbReference type="OrthoDB" id="9812943at2"/>
<feature type="binding site" evidence="5">
    <location>
        <begin position="11"/>
        <end position="16"/>
    </location>
    <ligand>
        <name>ATP</name>
        <dbReference type="ChEBI" id="CHEBI:30616"/>
    </ligand>
</feature>
<keyword evidence="3 5" id="KW-0067">ATP-binding</keyword>
<dbReference type="PANTHER" id="PTHR10695:SF46">
    <property type="entry name" value="BIFUNCTIONAL COENZYME A SYNTHASE-RELATED"/>
    <property type="match status" value="1"/>
</dbReference>
<organism evidence="7 8">
    <name type="scientific">Pedobacter yulinensis</name>
    <dbReference type="NCBI Taxonomy" id="2126353"/>
    <lineage>
        <taxon>Bacteria</taxon>
        <taxon>Pseudomonadati</taxon>
        <taxon>Bacteroidota</taxon>
        <taxon>Sphingobacteriia</taxon>
        <taxon>Sphingobacteriales</taxon>
        <taxon>Sphingobacteriaceae</taxon>
        <taxon>Pedobacter</taxon>
    </lineage>
</organism>
<keyword evidence="2 5" id="KW-0547">Nucleotide-binding</keyword>
<comment type="subcellular location">
    <subcellularLocation>
        <location evidence="5">Cytoplasm</location>
    </subcellularLocation>
</comment>
<dbReference type="UniPathway" id="UPA00241">
    <property type="reaction ID" value="UER00356"/>
</dbReference>
<evidence type="ECO:0000313" key="8">
    <source>
        <dbReference type="Proteomes" id="UP000240912"/>
    </source>
</evidence>
<dbReference type="InterPro" id="IPR001977">
    <property type="entry name" value="Depp_CoAkinase"/>
</dbReference>
<comment type="pathway">
    <text evidence="5">Cofactor biosynthesis; coenzyme A biosynthesis; CoA from (R)-pantothenate: step 5/5.</text>
</comment>
<name>A0A2T3HHM9_9SPHI</name>
<evidence type="ECO:0000256" key="1">
    <source>
        <dbReference type="ARBA" id="ARBA00009018"/>
    </source>
</evidence>
<dbReference type="GO" id="GO:0004140">
    <property type="term" value="F:dephospho-CoA kinase activity"/>
    <property type="evidence" value="ECO:0007669"/>
    <property type="project" value="UniProtKB-UniRule"/>
</dbReference>
<keyword evidence="4 5" id="KW-0173">Coenzyme A biosynthesis</keyword>
<dbReference type="RefSeq" id="WP_107216997.1">
    <property type="nucleotide sequence ID" value="NZ_KZ686271.1"/>
</dbReference>
<gene>
    <name evidence="5" type="primary">coaE</name>
    <name evidence="7" type="ORF">C7T94_17295</name>
</gene>
<dbReference type="NCBIfam" id="TIGR00152">
    <property type="entry name" value="dephospho-CoA kinase"/>
    <property type="match status" value="1"/>
</dbReference>
<keyword evidence="8" id="KW-1185">Reference proteome</keyword>
<evidence type="ECO:0000256" key="3">
    <source>
        <dbReference type="ARBA" id="ARBA00022840"/>
    </source>
</evidence>
<dbReference type="SUPFAM" id="SSF52540">
    <property type="entry name" value="P-loop containing nucleoside triphosphate hydrolases"/>
    <property type="match status" value="1"/>
</dbReference>
<dbReference type="Pfam" id="PF01121">
    <property type="entry name" value="CoaE"/>
    <property type="match status" value="1"/>
</dbReference>
<evidence type="ECO:0000256" key="5">
    <source>
        <dbReference type="HAMAP-Rule" id="MF_00376"/>
    </source>
</evidence>
<evidence type="ECO:0000256" key="6">
    <source>
        <dbReference type="NCBIfam" id="TIGR00152"/>
    </source>
</evidence>
<keyword evidence="5 7" id="KW-0418">Kinase</keyword>
<comment type="similarity">
    <text evidence="1 5">Belongs to the CoaE family.</text>
</comment>
<dbReference type="Gene3D" id="3.40.50.300">
    <property type="entry name" value="P-loop containing nucleotide triphosphate hydrolases"/>
    <property type="match status" value="1"/>
</dbReference>
<dbReference type="GO" id="GO:0005524">
    <property type="term" value="F:ATP binding"/>
    <property type="evidence" value="ECO:0007669"/>
    <property type="project" value="UniProtKB-UniRule"/>
</dbReference>
<dbReference type="InterPro" id="IPR027417">
    <property type="entry name" value="P-loop_NTPase"/>
</dbReference>
<evidence type="ECO:0000313" key="7">
    <source>
        <dbReference type="EMBL" id="PST81944.1"/>
    </source>
</evidence>
<dbReference type="EC" id="2.7.1.24" evidence="5 6"/>
<dbReference type="CDD" id="cd02022">
    <property type="entry name" value="DPCK"/>
    <property type="match status" value="1"/>
</dbReference>
<comment type="function">
    <text evidence="5">Catalyzes the phosphorylation of the 3'-hydroxyl group of dephosphocoenzyme A to form coenzyme A.</text>
</comment>
<comment type="catalytic activity">
    <reaction evidence="5">
        <text>3'-dephospho-CoA + ATP = ADP + CoA + H(+)</text>
        <dbReference type="Rhea" id="RHEA:18245"/>
        <dbReference type="ChEBI" id="CHEBI:15378"/>
        <dbReference type="ChEBI" id="CHEBI:30616"/>
        <dbReference type="ChEBI" id="CHEBI:57287"/>
        <dbReference type="ChEBI" id="CHEBI:57328"/>
        <dbReference type="ChEBI" id="CHEBI:456216"/>
        <dbReference type="EC" id="2.7.1.24"/>
    </reaction>
</comment>
<dbReference type="HAMAP" id="MF_00376">
    <property type="entry name" value="Dephospho_CoA_kinase"/>
    <property type="match status" value="1"/>
</dbReference>
<dbReference type="PANTHER" id="PTHR10695">
    <property type="entry name" value="DEPHOSPHO-COA KINASE-RELATED"/>
    <property type="match status" value="1"/>
</dbReference>
<dbReference type="GO" id="GO:0005737">
    <property type="term" value="C:cytoplasm"/>
    <property type="evidence" value="ECO:0007669"/>
    <property type="project" value="UniProtKB-SubCell"/>
</dbReference>
<dbReference type="Proteomes" id="UP000240912">
    <property type="component" value="Unassembled WGS sequence"/>
</dbReference>
<keyword evidence="5" id="KW-0808">Transferase</keyword>
<sequence length="198" mass="21535">MLKVGVTGGIGSGKTTVCRIFEVLGVPVFYADAQAKSLMTSDPLLIAGLRNAFGAESYDASGALNSKHIAGIVFNSEAELARLNALVHPAVFRAFESWVAKVDPQVPYVLKEAALLFESGSYRLCDRNILVTAPLEVRIARVMARDLSTRDAVLARIARQLDDASKEKLADFVIRNEEDTPLIAQVMELHGKFIQMAT</sequence>
<dbReference type="EMBL" id="PYLS01000007">
    <property type="protein sequence ID" value="PST81944.1"/>
    <property type="molecule type" value="Genomic_DNA"/>
</dbReference>
<accession>A0A2T3HHM9</accession>
<reference evidence="7 8" key="1">
    <citation type="submission" date="2018-03" db="EMBL/GenBank/DDBJ databases">
        <authorList>
            <person name="Keele B.F."/>
        </authorList>
    </citation>
    <scope>NUCLEOTIDE SEQUENCE [LARGE SCALE GENOMIC DNA]</scope>
    <source>
        <strain evidence="7 8">YL28-9</strain>
    </source>
</reference>
<protein>
    <recommendedName>
        <fullName evidence="5 6">Dephospho-CoA kinase</fullName>
        <ecNumber evidence="5 6">2.7.1.24</ecNumber>
    </recommendedName>
    <alternativeName>
        <fullName evidence="5">Dephosphocoenzyme A kinase</fullName>
    </alternativeName>
</protein>
<proteinExistence type="inferred from homology"/>
<dbReference type="PROSITE" id="PS51219">
    <property type="entry name" value="DPCK"/>
    <property type="match status" value="1"/>
</dbReference>
<evidence type="ECO:0000256" key="2">
    <source>
        <dbReference type="ARBA" id="ARBA00022741"/>
    </source>
</evidence>
<dbReference type="AlphaFoldDB" id="A0A2T3HHM9"/>